<dbReference type="GO" id="GO:0002188">
    <property type="term" value="P:translation reinitiation"/>
    <property type="evidence" value="ECO:0007669"/>
    <property type="project" value="TreeGrafter"/>
</dbReference>
<keyword evidence="1" id="KW-0963">Cytoplasm</keyword>
<reference evidence="7" key="2">
    <citation type="submission" date="2020-06" db="EMBL/GenBank/DDBJ databases">
        <authorList>
            <person name="Sheffer M."/>
        </authorList>
    </citation>
    <scope>NUCLEOTIDE SEQUENCE</scope>
</reference>
<evidence type="ECO:0000256" key="5">
    <source>
        <dbReference type="SAM" id="MobiDB-lite"/>
    </source>
</evidence>
<evidence type="ECO:0000256" key="1">
    <source>
        <dbReference type="ARBA" id="ARBA00022490"/>
    </source>
</evidence>
<feature type="coiled-coil region" evidence="4">
    <location>
        <begin position="251"/>
        <end position="308"/>
    </location>
</feature>
<feature type="region of interest" description="Disordered" evidence="5">
    <location>
        <begin position="696"/>
        <end position="715"/>
    </location>
</feature>
<dbReference type="Pfam" id="PF22591">
    <property type="entry name" value="eIF3a_PCI_TPR-like"/>
    <property type="match status" value="1"/>
</dbReference>
<evidence type="ECO:0000256" key="4">
    <source>
        <dbReference type="SAM" id="Coils"/>
    </source>
</evidence>
<evidence type="ECO:0000256" key="3">
    <source>
        <dbReference type="ARBA" id="ARBA00022917"/>
    </source>
</evidence>
<keyword evidence="8" id="KW-1185">Reference proteome</keyword>
<dbReference type="GO" id="GO:0043614">
    <property type="term" value="C:multi-eIF complex"/>
    <property type="evidence" value="ECO:0007669"/>
    <property type="project" value="TreeGrafter"/>
</dbReference>
<feature type="compositionally biased region" description="Basic and acidic residues" evidence="5">
    <location>
        <begin position="507"/>
        <end position="533"/>
    </location>
</feature>
<gene>
    <name evidence="7" type="ORF">HNY73_020769</name>
</gene>
<keyword evidence="4" id="KW-0175">Coiled coil</keyword>
<accession>A0A8T0ECJ4</accession>
<dbReference type="AlphaFoldDB" id="A0A8T0ECJ4"/>
<evidence type="ECO:0000313" key="7">
    <source>
        <dbReference type="EMBL" id="KAF8767885.1"/>
    </source>
</evidence>
<dbReference type="PANTHER" id="PTHR14005">
    <property type="entry name" value="EUKARYOTIC TRANSLATION INITIATION FACTOR 3, THETA SUBUNIT"/>
    <property type="match status" value="1"/>
</dbReference>
<dbReference type="GO" id="GO:0003743">
    <property type="term" value="F:translation initiation factor activity"/>
    <property type="evidence" value="ECO:0007669"/>
    <property type="project" value="UniProtKB-KW"/>
</dbReference>
<evidence type="ECO:0000259" key="6">
    <source>
        <dbReference type="Pfam" id="PF22591"/>
    </source>
</evidence>
<sequence length="741" mass="88759">MLNVYQNPENALKRADALYELGKQDEAMDCLYDALKNRKNRLFKHVHEAIINKLLEICVERKLSGFAKDGLYLYRIICQGVNIKSWEDAVKKLFLLTESKIEITLKNNLQMTLADLHTLEQAMIPENLTKISDFDETQLPFNEPCFVERLVVDLARKYNIPVRIDQVNKSLRFNNSFSLFQNGSTIYGPELYELSENQNVSCLSRLLSSLTKINNLIRPESFKFENAAYVMHLREQYFKSQNLERRHILERKKIIEKHKEMLENLQFKKEEERKKFAEKQLKEEEAERQRLQKEAEERANQRRIFEEEKIKNLICREKIENLKKSDLGQMIEKSELNELSSVDPESLLAKQIEYARREKKEFQTRLRKQERTINHMERAKRIEEIPLLKQEHEVDKIKALEMWECDEKCRIQTLYEERSRNIENKNRMRTMKDDLNAFIQKISERRKLEYEKNYTNFLKIIEKEKEKRLLERAVQRKAERRRIWLEQKEQLEKDNDKHFKFVRRRETKNNAKSSRERSTKKSPRCENFPEFRNEQNYLSPNRSYQAKINISNDNSTRSLPLRDNKVHMFNNHSERRYDSQANNSIEKDKNMHKKLQPKYHILKRNENPFPGNRVAKEHPLPIWCTSSNSRNDSTNFQKPFYGYVDNSTFVFSNRISTPSMLEPNSKYMYSQKYCQENCSKSRNTLPNTLLYKKNMNSDLDQDSVGKHEDETDQPNIRKNIKYDVRHSCTPWAKLSRANNKT</sequence>
<name>A0A8T0ECJ4_ARGBR</name>
<evidence type="ECO:0000256" key="2">
    <source>
        <dbReference type="ARBA" id="ARBA00022540"/>
    </source>
</evidence>
<dbReference type="GO" id="GO:0001732">
    <property type="term" value="P:formation of cytoplasmic translation initiation complex"/>
    <property type="evidence" value="ECO:0007669"/>
    <property type="project" value="TreeGrafter"/>
</dbReference>
<dbReference type="GO" id="GO:0003729">
    <property type="term" value="F:mRNA binding"/>
    <property type="evidence" value="ECO:0007669"/>
    <property type="project" value="TreeGrafter"/>
</dbReference>
<feature type="region of interest" description="Disordered" evidence="5">
    <location>
        <begin position="498"/>
        <end position="540"/>
    </location>
</feature>
<keyword evidence="3" id="KW-0648">Protein biosynthesis</keyword>
<dbReference type="InterPro" id="IPR054711">
    <property type="entry name" value="eIF3a_PCI_TPR-like"/>
</dbReference>
<keyword evidence="2 7" id="KW-0396">Initiation factor</keyword>
<organism evidence="7 8">
    <name type="scientific">Argiope bruennichi</name>
    <name type="common">Wasp spider</name>
    <name type="synonym">Aranea bruennichi</name>
    <dbReference type="NCBI Taxonomy" id="94029"/>
    <lineage>
        <taxon>Eukaryota</taxon>
        <taxon>Metazoa</taxon>
        <taxon>Ecdysozoa</taxon>
        <taxon>Arthropoda</taxon>
        <taxon>Chelicerata</taxon>
        <taxon>Arachnida</taxon>
        <taxon>Araneae</taxon>
        <taxon>Araneomorphae</taxon>
        <taxon>Entelegynae</taxon>
        <taxon>Araneoidea</taxon>
        <taxon>Araneidae</taxon>
        <taxon>Argiope</taxon>
    </lineage>
</organism>
<proteinExistence type="predicted"/>
<feature type="domain" description="eIF3a PCI" evidence="6">
    <location>
        <begin position="9"/>
        <end position="128"/>
    </location>
</feature>
<dbReference type="GO" id="GO:0071541">
    <property type="term" value="C:eukaryotic translation initiation factor 3 complex, eIF3m"/>
    <property type="evidence" value="ECO:0007669"/>
    <property type="project" value="TreeGrafter"/>
</dbReference>
<protein>
    <submittedName>
        <fullName evidence="7">Eukaryotic translation initiation factor 3 like protein</fullName>
    </submittedName>
</protein>
<dbReference type="InterPro" id="IPR027512">
    <property type="entry name" value="EIF3A"/>
</dbReference>
<reference evidence="7" key="1">
    <citation type="journal article" date="2020" name="bioRxiv">
        <title>Chromosome-level reference genome of the European wasp spider Argiope bruennichi: a resource for studies on range expansion and evolutionary adaptation.</title>
        <authorList>
            <person name="Sheffer M.M."/>
            <person name="Hoppe A."/>
            <person name="Krehenwinkel H."/>
            <person name="Uhl G."/>
            <person name="Kuss A.W."/>
            <person name="Jensen L."/>
            <person name="Jensen C."/>
            <person name="Gillespie R.G."/>
            <person name="Hoff K.J."/>
            <person name="Prost S."/>
        </authorList>
    </citation>
    <scope>NUCLEOTIDE SEQUENCE</scope>
</reference>
<dbReference type="GO" id="GO:0071540">
    <property type="term" value="C:eukaryotic translation initiation factor 3 complex, eIF3e"/>
    <property type="evidence" value="ECO:0007669"/>
    <property type="project" value="TreeGrafter"/>
</dbReference>
<dbReference type="Proteomes" id="UP000807504">
    <property type="component" value="Unassembled WGS sequence"/>
</dbReference>
<evidence type="ECO:0000313" key="8">
    <source>
        <dbReference type="Proteomes" id="UP000807504"/>
    </source>
</evidence>
<comment type="caution">
    <text evidence="7">The sequence shown here is derived from an EMBL/GenBank/DDBJ whole genome shotgun (WGS) entry which is preliminary data.</text>
</comment>
<dbReference type="PANTHER" id="PTHR14005:SF0">
    <property type="entry name" value="EUKARYOTIC TRANSLATION INITIATION FACTOR 3 SUBUNIT A"/>
    <property type="match status" value="1"/>
</dbReference>
<feature type="coiled-coil region" evidence="4">
    <location>
        <begin position="460"/>
        <end position="494"/>
    </location>
</feature>
<feature type="coiled-coil region" evidence="4">
    <location>
        <begin position="352"/>
        <end position="379"/>
    </location>
</feature>
<dbReference type="EMBL" id="JABXBU010002230">
    <property type="protein sequence ID" value="KAF8767885.1"/>
    <property type="molecule type" value="Genomic_DNA"/>
</dbReference>